<keyword evidence="3" id="KW-1185">Reference proteome</keyword>
<gene>
    <name evidence="2" type="ORF">F383_13571</name>
</gene>
<keyword evidence="1" id="KW-1133">Transmembrane helix</keyword>
<proteinExistence type="predicted"/>
<feature type="transmembrane region" description="Helical" evidence="1">
    <location>
        <begin position="6"/>
        <end position="26"/>
    </location>
</feature>
<organism evidence="2 3">
    <name type="scientific">Gossypium arboreum</name>
    <name type="common">Tree cotton</name>
    <name type="synonym">Gossypium nanking</name>
    <dbReference type="NCBI Taxonomy" id="29729"/>
    <lineage>
        <taxon>Eukaryota</taxon>
        <taxon>Viridiplantae</taxon>
        <taxon>Streptophyta</taxon>
        <taxon>Embryophyta</taxon>
        <taxon>Tracheophyta</taxon>
        <taxon>Spermatophyta</taxon>
        <taxon>Magnoliopsida</taxon>
        <taxon>eudicotyledons</taxon>
        <taxon>Gunneridae</taxon>
        <taxon>Pentapetalae</taxon>
        <taxon>rosids</taxon>
        <taxon>malvids</taxon>
        <taxon>Malvales</taxon>
        <taxon>Malvaceae</taxon>
        <taxon>Malvoideae</taxon>
        <taxon>Gossypium</taxon>
    </lineage>
</organism>
<evidence type="ECO:0000256" key="1">
    <source>
        <dbReference type="SAM" id="Phobius"/>
    </source>
</evidence>
<dbReference type="EMBL" id="KN449220">
    <property type="protein sequence ID" value="KHG29357.1"/>
    <property type="molecule type" value="Genomic_DNA"/>
</dbReference>
<keyword evidence="1" id="KW-0472">Membrane</keyword>
<reference evidence="3" key="1">
    <citation type="submission" date="2014-09" db="EMBL/GenBank/DDBJ databases">
        <authorList>
            <person name="Mudge J."/>
            <person name="Ramaraj T."/>
            <person name="Lindquist I.E."/>
            <person name="Bharti A.K."/>
            <person name="Sundararajan A."/>
            <person name="Cameron C.T."/>
            <person name="Woodward J.E."/>
            <person name="May G.D."/>
            <person name="Brubaker C."/>
            <person name="Broadhvest J."/>
            <person name="Wilkins T.A."/>
        </authorList>
    </citation>
    <scope>NUCLEOTIDE SEQUENCE</scope>
    <source>
        <strain evidence="3">cv. AKA8401</strain>
    </source>
</reference>
<sequence length="27" mass="2877">MVEVRGDGGIWGGFCFGFGLFWVIGLG</sequence>
<evidence type="ECO:0000313" key="3">
    <source>
        <dbReference type="Proteomes" id="UP000032142"/>
    </source>
</evidence>
<dbReference type="Proteomes" id="UP000032142">
    <property type="component" value="Unassembled WGS sequence"/>
</dbReference>
<evidence type="ECO:0000313" key="2">
    <source>
        <dbReference type="EMBL" id="KHG29357.1"/>
    </source>
</evidence>
<protein>
    <submittedName>
        <fullName evidence="2">Uncharacterized protein</fullName>
    </submittedName>
</protein>
<keyword evidence="1" id="KW-0812">Transmembrane</keyword>
<accession>A0A0B0PX09</accession>
<dbReference type="AlphaFoldDB" id="A0A0B0PX09"/>
<name>A0A0B0PX09_GOSAR</name>